<evidence type="ECO:0000313" key="16">
    <source>
        <dbReference type="Proteomes" id="UP000198287"/>
    </source>
</evidence>
<dbReference type="SUPFAM" id="SSF49478">
    <property type="entry name" value="Cna protein B-type domain"/>
    <property type="match status" value="2"/>
</dbReference>
<evidence type="ECO:0000256" key="4">
    <source>
        <dbReference type="ARBA" id="ARBA00022824"/>
    </source>
</evidence>
<keyword evidence="4" id="KW-0256">Endoplasmic reticulum</keyword>
<dbReference type="OMA" id="FVFKGFG"/>
<dbReference type="Pfam" id="PF22902">
    <property type="entry name" value="NOMO1-like_9th"/>
    <property type="match status" value="1"/>
</dbReference>
<feature type="signal peptide" evidence="8">
    <location>
        <begin position="1"/>
        <end position="21"/>
    </location>
</feature>
<proteinExistence type="predicted"/>
<name>A0A226DCZ7_FOLCA</name>
<evidence type="ECO:0000259" key="10">
    <source>
        <dbReference type="Pfam" id="PF22902"/>
    </source>
</evidence>
<feature type="domain" description="NOMO seventh transthyretin-like" evidence="12">
    <location>
        <begin position="573"/>
        <end position="639"/>
    </location>
</feature>
<evidence type="ECO:0000256" key="7">
    <source>
        <dbReference type="SAM" id="Phobius"/>
    </source>
</evidence>
<dbReference type="InterPro" id="IPR013783">
    <property type="entry name" value="Ig-like_fold"/>
</dbReference>
<accession>A0A226DCZ7</accession>
<evidence type="ECO:0000256" key="8">
    <source>
        <dbReference type="SAM" id="SignalP"/>
    </source>
</evidence>
<evidence type="ECO:0000259" key="11">
    <source>
        <dbReference type="Pfam" id="PF22904"/>
    </source>
</evidence>
<dbReference type="InterPro" id="IPR056189">
    <property type="entry name" value="NOMO_3rd"/>
</dbReference>
<keyword evidence="2 7" id="KW-0812">Transmembrane</keyword>
<gene>
    <name evidence="15" type="ORF">Fcan01_21823</name>
</gene>
<dbReference type="GO" id="GO:0005789">
    <property type="term" value="C:endoplasmic reticulum membrane"/>
    <property type="evidence" value="ECO:0007669"/>
    <property type="project" value="UniProtKB-SubCell"/>
</dbReference>
<feature type="domain" description="NOMO-like ninth beta-sandwich" evidence="10">
    <location>
        <begin position="748"/>
        <end position="817"/>
    </location>
</feature>
<keyword evidence="5 7" id="KW-1133">Transmembrane helix</keyword>
<dbReference type="Pfam" id="PF23192">
    <property type="entry name" value="NOMO_12th"/>
    <property type="match status" value="1"/>
</dbReference>
<dbReference type="InterPro" id="IPR013784">
    <property type="entry name" value="Carb-bd-like_fold"/>
</dbReference>
<dbReference type="OrthoDB" id="10263633at2759"/>
<dbReference type="PANTHER" id="PTHR23303:SF14">
    <property type="entry name" value="BOS COMPLEX SUBUNIT NOMO1-RELATED"/>
    <property type="match status" value="1"/>
</dbReference>
<dbReference type="STRING" id="158441.A0A226DCZ7"/>
<feature type="domain" description="NOMO-like N-terminal beta-sandwich" evidence="9">
    <location>
        <begin position="32"/>
        <end position="116"/>
    </location>
</feature>
<feature type="domain" description="NOMO third transthyretin-like" evidence="14">
    <location>
        <begin position="213"/>
        <end position="316"/>
    </location>
</feature>
<dbReference type="SUPFAM" id="SSF49452">
    <property type="entry name" value="Starch-binding domain-like"/>
    <property type="match status" value="1"/>
</dbReference>
<feature type="domain" description="NOMO second beta-sandwich" evidence="11">
    <location>
        <begin position="118"/>
        <end position="206"/>
    </location>
</feature>
<sequence>MRVPFFLTSLFLLPFVMRGGGVSGNQEILGCGGFVRSQHKLDFDQIEIKLFSKGGSLKVKTECAPTTGYYFIPLEAKGDYVLKIYPPDGWTFSPSEVAIPFDAATDDCSLGKDINFDFQGFAVSGFVISSGFKEGPSGVEVTLVSDDKTVALSSVTGVKGAFQFDSIPPGKYSLKGAHPSLKFVKAAHSFTISNKNVVLDKELVVSGYELSGVVASDGNPVEKVTLVLVTSDPAVLPPTVCTGSGTEGISLPGSVKGRILCVETSNAKGSFTFGGLSPGKYLVVPVYKGANIVYNVSPDRQEVTLDHASAKLSKTFEVEGFTVQGRVKGHSGAKIFVNGVEKAVSGHDGTFSIANVKPGSYEFEVVADKFLFDKKQISIQPTSPVIPDFVPSKFQTCGTIALKSATTEVTLSFTKVTSSPSTPAVTIKEKVVDAALACVYLPEGSWIVSVTSAGPQTKYFLPEKVTLAVPSGARFSFAEFSGSISGSVECKLSSCDGVVVRLENKDEGSGVVVQEQIVTKGEGKFSFGGLQSGIYRVKVDSDRYCWKSPSLDDITLKNVNIASLAFHQTGIPLEIDSTHSTKVKITGKTAAATQTLNLEGGSRPTKVCLTDAASPPDSYRVTPEGCHTFERDVYSFTPGVKLQLVAKKHAHSWKITAPKKILDLKVTRNSELSVTFEEGKSTNNDVKIVEEVTSGQVVYTVTTQEEPGLSVKWEVFSFGFIFEPATFPISTQSDCKVNLAQVVAKQSHVIKGKFTPPLEGVEIRIDLVGDPDATTFVTSSSSGDYIAGPFVHSSGFKVTPTLAGYTFKPTPSDPHSFLVYQLAKIVVIVENEAGVAVPNVLLSLSGPSSYRQNKMTDEAGKMTFGDLNPGGYYLKALLKEFQFLPSALNIDLKEQEGKEIKLSAVRESFSLHGQLTSLSGELMPHLLVTAKGMGNCSEYGEEGVSDEGGNFRIWALKSYCTYQVSVARKDEFASKVERTIPESMEIKIGAFDVHNTTFIILTPVRRMDVSLRVHTNNEKSLDTLKASVYSVSSPDMPIHTTPFAGTSYIILPPIPKDGSDYVVTFESTLNKFQYTYTLPQDIAFPADTAYAHFALNFDIHPASGDQEIGKNSYIALALIIFVVGLIANLERIVTWGREMAESYGILGGRRLKTKTK</sequence>
<evidence type="ECO:0000259" key="13">
    <source>
        <dbReference type="Pfam" id="PF23192"/>
    </source>
</evidence>
<evidence type="ECO:0000256" key="1">
    <source>
        <dbReference type="ARBA" id="ARBA00004115"/>
    </source>
</evidence>
<dbReference type="InterPro" id="IPR056319">
    <property type="entry name" value="NOMO_7th"/>
</dbReference>
<reference evidence="15 16" key="1">
    <citation type="submission" date="2015-12" db="EMBL/GenBank/DDBJ databases">
        <title>The genome of Folsomia candida.</title>
        <authorList>
            <person name="Faddeeva A."/>
            <person name="Derks M.F."/>
            <person name="Anvar Y."/>
            <person name="Smit S."/>
            <person name="Van Straalen N."/>
            <person name="Roelofs D."/>
        </authorList>
    </citation>
    <scope>NUCLEOTIDE SEQUENCE [LARGE SCALE GENOMIC DNA]</scope>
    <source>
        <strain evidence="15 16">VU population</strain>
        <tissue evidence="15">Whole body</tissue>
    </source>
</reference>
<dbReference type="InterPro" id="IPR051417">
    <property type="entry name" value="SDr/BOS_complex"/>
</dbReference>
<keyword evidence="16" id="KW-1185">Reference proteome</keyword>
<evidence type="ECO:0000256" key="2">
    <source>
        <dbReference type="ARBA" id="ARBA00022692"/>
    </source>
</evidence>
<organism evidence="15 16">
    <name type="scientific">Folsomia candida</name>
    <name type="common">Springtail</name>
    <dbReference type="NCBI Taxonomy" id="158441"/>
    <lineage>
        <taxon>Eukaryota</taxon>
        <taxon>Metazoa</taxon>
        <taxon>Ecdysozoa</taxon>
        <taxon>Arthropoda</taxon>
        <taxon>Hexapoda</taxon>
        <taxon>Collembola</taxon>
        <taxon>Entomobryomorpha</taxon>
        <taxon>Isotomoidea</taxon>
        <taxon>Isotomidae</taxon>
        <taxon>Proisotominae</taxon>
        <taxon>Folsomia</taxon>
    </lineage>
</organism>
<dbReference type="InterPro" id="IPR055074">
    <property type="entry name" value="NOMO1-3_2nd"/>
</dbReference>
<comment type="caution">
    <text evidence="15">The sequence shown here is derived from an EMBL/GenBank/DDBJ whole genome shotgun (WGS) entry which is preliminary data.</text>
</comment>
<evidence type="ECO:0000259" key="12">
    <source>
        <dbReference type="Pfam" id="PF23141"/>
    </source>
</evidence>
<evidence type="ECO:0000259" key="14">
    <source>
        <dbReference type="Pfam" id="PF23193"/>
    </source>
</evidence>
<dbReference type="InterPro" id="IPR055073">
    <property type="entry name" value="NOMO1-like_9th"/>
</dbReference>
<keyword evidence="6 7" id="KW-0472">Membrane</keyword>
<feature type="domain" description="NOMO C-terminal transthyretin-like" evidence="13">
    <location>
        <begin position="1005"/>
        <end position="1098"/>
    </location>
</feature>
<dbReference type="InterPro" id="IPR055075">
    <property type="entry name" value="NOMO-like_N"/>
</dbReference>
<dbReference type="Gene3D" id="2.60.40.10">
    <property type="entry name" value="Immunoglobulins"/>
    <property type="match status" value="1"/>
</dbReference>
<dbReference type="AlphaFoldDB" id="A0A226DCZ7"/>
<evidence type="ECO:0000256" key="5">
    <source>
        <dbReference type="ARBA" id="ARBA00022989"/>
    </source>
</evidence>
<dbReference type="Proteomes" id="UP000198287">
    <property type="component" value="Unassembled WGS sequence"/>
</dbReference>
<evidence type="ECO:0000259" key="9">
    <source>
        <dbReference type="Pfam" id="PF22898"/>
    </source>
</evidence>
<evidence type="ECO:0000256" key="3">
    <source>
        <dbReference type="ARBA" id="ARBA00022729"/>
    </source>
</evidence>
<dbReference type="Pfam" id="PF23193">
    <property type="entry name" value="NOMO_3rd"/>
    <property type="match status" value="1"/>
</dbReference>
<dbReference type="Pfam" id="PF23141">
    <property type="entry name" value="Ig_NOMO"/>
    <property type="match status" value="1"/>
</dbReference>
<keyword evidence="3 8" id="KW-0732">Signal</keyword>
<dbReference type="PANTHER" id="PTHR23303">
    <property type="entry name" value="CARBOXYPEPTIDASE REGULATORY REGION-CONTAINING"/>
    <property type="match status" value="1"/>
</dbReference>
<comment type="subcellular location">
    <subcellularLocation>
        <location evidence="1">Endoplasmic reticulum membrane</location>
        <topology evidence="1">Single-pass type I membrane protein</topology>
    </subcellularLocation>
</comment>
<dbReference type="Pfam" id="PF22898">
    <property type="entry name" value="NOMO1-like_1st"/>
    <property type="match status" value="1"/>
</dbReference>
<protein>
    <submittedName>
        <fullName evidence="15">Nodal modulator 1</fullName>
    </submittedName>
</protein>
<dbReference type="Pfam" id="PF22904">
    <property type="entry name" value="NOMO1-like_2nd"/>
    <property type="match status" value="1"/>
</dbReference>
<dbReference type="InterPro" id="IPR056191">
    <property type="entry name" value="NOMO_12th"/>
</dbReference>
<evidence type="ECO:0000313" key="15">
    <source>
        <dbReference type="EMBL" id="OXA43445.1"/>
    </source>
</evidence>
<dbReference type="EMBL" id="LNIX01000022">
    <property type="protein sequence ID" value="OXA43445.1"/>
    <property type="molecule type" value="Genomic_DNA"/>
</dbReference>
<evidence type="ECO:0000256" key="6">
    <source>
        <dbReference type="ARBA" id="ARBA00023136"/>
    </source>
</evidence>
<dbReference type="GO" id="GO:0030246">
    <property type="term" value="F:carbohydrate binding"/>
    <property type="evidence" value="ECO:0007669"/>
    <property type="project" value="InterPro"/>
</dbReference>
<feature type="chain" id="PRO_5012804809" evidence="8">
    <location>
        <begin position="22"/>
        <end position="1156"/>
    </location>
</feature>
<feature type="transmembrane region" description="Helical" evidence="7">
    <location>
        <begin position="1112"/>
        <end position="1129"/>
    </location>
</feature>